<dbReference type="RefSeq" id="WP_238895925.1">
    <property type="nucleotide sequence ID" value="NZ_JAKOGG010000004.1"/>
</dbReference>
<dbReference type="EMBL" id="JAKOGG010000004">
    <property type="protein sequence ID" value="MCS4556534.1"/>
    <property type="molecule type" value="Genomic_DNA"/>
</dbReference>
<name>A0ABT2FMS8_9GAMM</name>
<evidence type="ECO:0000313" key="2">
    <source>
        <dbReference type="Proteomes" id="UP001201549"/>
    </source>
</evidence>
<reference evidence="1 2" key="1">
    <citation type="submission" date="2022-02" db="EMBL/GenBank/DDBJ databases">
        <authorList>
            <person name="Zhuang L."/>
        </authorList>
    </citation>
    <scope>NUCLEOTIDE SEQUENCE [LARGE SCALE GENOMIC DNA]</scope>
    <source>
        <strain evidence="1 2">C32</strain>
    </source>
</reference>
<gene>
    <name evidence="1" type="ORF">L9G74_08795</name>
</gene>
<organism evidence="1 2">
    <name type="scientific">Shewanella electrica</name>
    <dbReference type="NCBI Taxonomy" id="515560"/>
    <lineage>
        <taxon>Bacteria</taxon>
        <taxon>Pseudomonadati</taxon>
        <taxon>Pseudomonadota</taxon>
        <taxon>Gammaproteobacteria</taxon>
        <taxon>Alteromonadales</taxon>
        <taxon>Shewanellaceae</taxon>
        <taxon>Shewanella</taxon>
    </lineage>
</organism>
<evidence type="ECO:0000313" key="1">
    <source>
        <dbReference type="EMBL" id="MCS4556534.1"/>
    </source>
</evidence>
<dbReference type="Proteomes" id="UP001201549">
    <property type="component" value="Unassembled WGS sequence"/>
</dbReference>
<accession>A0ABT2FMS8</accession>
<reference evidence="2" key="2">
    <citation type="submission" date="2023-07" db="EMBL/GenBank/DDBJ databases">
        <title>Shewanella mangrovi sp. nov., an acetaldehyde- degrading bacterium isolated from mangrove sediment.</title>
        <authorList>
            <person name="Liu Y."/>
        </authorList>
    </citation>
    <scope>NUCLEOTIDE SEQUENCE [LARGE SCALE GENOMIC DNA]</scope>
    <source>
        <strain evidence="2">C32</strain>
    </source>
</reference>
<keyword evidence="2" id="KW-1185">Reference proteome</keyword>
<protein>
    <submittedName>
        <fullName evidence="1">Uncharacterized protein</fullName>
    </submittedName>
</protein>
<comment type="caution">
    <text evidence="1">The sequence shown here is derived from an EMBL/GenBank/DDBJ whole genome shotgun (WGS) entry which is preliminary data.</text>
</comment>
<proteinExistence type="predicted"/>
<sequence>MSDNPVSHIRIGKHKLVEYEVAKEQCSALGRAGRELQRLLAAYQADEQHGFQQLPQQQHLNQLTEATLALMMTREYLGFQHANLDWIVQEFSLPAEVIARIALPSPKDYLGRNGR</sequence>